<dbReference type="GO" id="GO:0016788">
    <property type="term" value="F:hydrolase activity, acting on ester bonds"/>
    <property type="evidence" value="ECO:0007669"/>
    <property type="project" value="InterPro"/>
</dbReference>
<feature type="domain" description="NUMOD4" evidence="1">
    <location>
        <begin position="27"/>
        <end position="54"/>
    </location>
</feature>
<gene>
    <name evidence="2" type="ORF">HHL20_05045</name>
</gene>
<evidence type="ECO:0000259" key="1">
    <source>
        <dbReference type="Pfam" id="PF07463"/>
    </source>
</evidence>
<evidence type="ECO:0000313" key="2">
    <source>
        <dbReference type="EMBL" id="NML56705.1"/>
    </source>
</evidence>
<keyword evidence="3" id="KW-1185">Reference proteome</keyword>
<dbReference type="Proteomes" id="UP000552615">
    <property type="component" value="Unassembled WGS sequence"/>
</dbReference>
<dbReference type="InterPro" id="IPR044925">
    <property type="entry name" value="His-Me_finger_sf"/>
</dbReference>
<dbReference type="SUPFAM" id="SSF54060">
    <property type="entry name" value="His-Me finger endonucleases"/>
    <property type="match status" value="1"/>
</dbReference>
<dbReference type="RefSeq" id="WP_169230081.1">
    <property type="nucleotide sequence ID" value="NZ_JABBGF010000001.1"/>
</dbReference>
<dbReference type="EMBL" id="JABBGF010000001">
    <property type="protein sequence ID" value="NML56705.1"/>
    <property type="molecule type" value="Genomic_DNA"/>
</dbReference>
<organism evidence="2 3">
    <name type="scientific">Chryseobacterium cheonjiense</name>
    <dbReference type="NCBI Taxonomy" id="2728845"/>
    <lineage>
        <taxon>Bacteria</taxon>
        <taxon>Pseudomonadati</taxon>
        <taxon>Bacteroidota</taxon>
        <taxon>Flavobacteriia</taxon>
        <taxon>Flavobacteriales</taxon>
        <taxon>Weeksellaceae</taxon>
        <taxon>Chryseobacterium group</taxon>
        <taxon>Chryseobacterium</taxon>
    </lineage>
</organism>
<feature type="domain" description="NUMOD4" evidence="1">
    <location>
        <begin position="270"/>
        <end position="304"/>
    </location>
</feature>
<proteinExistence type="predicted"/>
<dbReference type="Gene3D" id="3.90.75.20">
    <property type="match status" value="2"/>
</dbReference>
<dbReference type="Gene3D" id="1.10.10.10">
    <property type="entry name" value="Winged helix-like DNA-binding domain superfamily/Winged helix DNA-binding domain"/>
    <property type="match status" value="1"/>
</dbReference>
<comment type="caution">
    <text evidence="2">The sequence shown here is derived from an EMBL/GenBank/DDBJ whole genome shotgun (WGS) entry which is preliminary data.</text>
</comment>
<reference evidence="2 3" key="1">
    <citation type="submission" date="2020-04" db="EMBL/GenBank/DDBJ databases">
        <title>Chryseobacterium sp. RJ-7-14 sp. nov., isolated from Jeju soil.</title>
        <authorList>
            <person name="Dahal R.H."/>
            <person name="Chaudhary D.K."/>
        </authorList>
    </citation>
    <scope>NUCLEOTIDE SEQUENCE [LARGE SCALE GENOMIC DNA]</scope>
    <source>
        <strain evidence="2 3">RJ-7-14</strain>
    </source>
</reference>
<sequence>MKLPLPLETPYVKEVLYNKSLQNLPDEQWKVIEGFDHYAISSYGRLKSLERQASSLFGRERMMPEIMMELIFVKRFNQYLQQNSYHVHCSLSSGGKKYRKSVARLVYYHFVEKFDYSDRSISIITKDRDSLHVHYSNLQKISASERRKTQFAENRVRNRNVIYRQAVSQYTVEGELVAHFNSMYDAAEHIGLQPESIMDVIHKEFLTAGEYRWFLKSDNPQQKDFVVQNKSSLQQKIFNASLWKKLGKPPIDKKNPPPCMNLSVKSLPGEQWQPIPLFENRFMVSDKGRIKRLSGWTTTGRKVFLHEQILSQLLSMEGTQRSLFTIFNHQGKQRSITTVKLMYYCFVENFDLSGKTHVVINKSNPFWDVDISNLSLHPIHSVLRGKV</sequence>
<dbReference type="InterPro" id="IPR010902">
    <property type="entry name" value="NUMOD4"/>
</dbReference>
<dbReference type="InterPro" id="IPR036388">
    <property type="entry name" value="WH-like_DNA-bd_sf"/>
</dbReference>
<protein>
    <recommendedName>
        <fullName evidence="1">NUMOD4 domain-containing protein</fullName>
    </recommendedName>
</protein>
<dbReference type="Pfam" id="PF07463">
    <property type="entry name" value="NUMOD4"/>
    <property type="match status" value="2"/>
</dbReference>
<evidence type="ECO:0000313" key="3">
    <source>
        <dbReference type="Proteomes" id="UP000552615"/>
    </source>
</evidence>
<dbReference type="AlphaFoldDB" id="A0A7Y0A516"/>
<name>A0A7Y0A516_9FLAO</name>
<accession>A0A7Y0A516</accession>